<feature type="region of interest" description="Disordered" evidence="1">
    <location>
        <begin position="1"/>
        <end position="71"/>
    </location>
</feature>
<evidence type="ECO:0000313" key="2">
    <source>
        <dbReference type="EMBL" id="WNG49424.1"/>
    </source>
</evidence>
<dbReference type="RefSeq" id="WP_395807303.1">
    <property type="nucleotide sequence ID" value="NZ_CP043494.1"/>
</dbReference>
<proteinExistence type="predicted"/>
<gene>
    <name evidence="2" type="ORF">F0U60_38860</name>
</gene>
<evidence type="ECO:0000313" key="3">
    <source>
        <dbReference type="Proteomes" id="UP001611383"/>
    </source>
</evidence>
<name>A0ABY9X257_9BACT</name>
<evidence type="ECO:0000256" key="1">
    <source>
        <dbReference type="SAM" id="MobiDB-lite"/>
    </source>
</evidence>
<sequence length="71" mass="7582">MSKKDVLKVPLTPTPPEREREAGPEDDEQPTRSVPVMNPDAGPAGTPSLGDKRHIIEPANPPGRYPGVSVT</sequence>
<reference evidence="2 3" key="1">
    <citation type="submission" date="2019-08" db="EMBL/GenBank/DDBJ databases">
        <title>Archangium and Cystobacter genomes.</title>
        <authorList>
            <person name="Chen I.-C.K."/>
            <person name="Wielgoss S."/>
        </authorList>
    </citation>
    <scope>NUCLEOTIDE SEQUENCE [LARGE SCALE GENOMIC DNA]</scope>
    <source>
        <strain evidence="2 3">Cbm 6</strain>
    </source>
</reference>
<dbReference type="Proteomes" id="UP001611383">
    <property type="component" value="Chromosome"/>
</dbReference>
<organism evidence="2 3">
    <name type="scientific">Archangium minus</name>
    <dbReference type="NCBI Taxonomy" id="83450"/>
    <lineage>
        <taxon>Bacteria</taxon>
        <taxon>Pseudomonadati</taxon>
        <taxon>Myxococcota</taxon>
        <taxon>Myxococcia</taxon>
        <taxon>Myxococcales</taxon>
        <taxon>Cystobacterineae</taxon>
        <taxon>Archangiaceae</taxon>
        <taxon>Archangium</taxon>
    </lineage>
</organism>
<protein>
    <submittedName>
        <fullName evidence="2">Uncharacterized protein</fullName>
    </submittedName>
</protein>
<keyword evidence="3" id="KW-1185">Reference proteome</keyword>
<dbReference type="EMBL" id="CP043494">
    <property type="protein sequence ID" value="WNG49424.1"/>
    <property type="molecule type" value="Genomic_DNA"/>
</dbReference>
<accession>A0ABY9X257</accession>